<protein>
    <submittedName>
        <fullName evidence="4">BMP family ABC transporter substrate-binding protein</fullName>
    </submittedName>
</protein>
<keyword evidence="1 2" id="KW-0732">Signal</keyword>
<sequence>MKKKIVSLLTVMALAATTLAGCGSSSSDTAADTADSTDAAATEEAGDTDTAEASTAGLKAGFIFLHDENSTYDLNFMNAAKAACEKMGVEYVAKTNIPEGQECYDAACELADAGCDFIFADSFGHEDYVIEAAKEYPEVQFSHATGTKAHTEGLDNFHNAFASIYDGRYLAGIAAGMKLNEMIENGEITEDQAKMGYVGAYTYAEVISGYTSYFLGARSVCPSATMEVTFTGSWYDETAEKEGANKLIEDGCVLISQHADSMGAPTACETAGVPNVSYNGSTASACPNTFLVSSRVNWEPYFEYAINCVAEGTPIDADWTGTLETGSVELSELGTNVAEGTKEAIDAAAEAIKAGTLHVFDTTTFTVEGAELTSYEADVDTDADYAPDHEVVSDGYFHESEYRSAPYFNVQIDGIDLLNTVF</sequence>
<evidence type="ECO:0000256" key="2">
    <source>
        <dbReference type="SAM" id="SignalP"/>
    </source>
</evidence>
<dbReference type="Pfam" id="PF02608">
    <property type="entry name" value="Bmp"/>
    <property type="match status" value="1"/>
</dbReference>
<gene>
    <name evidence="4" type="ORF">WMO62_08595</name>
</gene>
<dbReference type="PROSITE" id="PS51257">
    <property type="entry name" value="PROKAR_LIPOPROTEIN"/>
    <property type="match status" value="1"/>
</dbReference>
<dbReference type="PANTHER" id="PTHR43208:SF1">
    <property type="entry name" value="ABC TRANSPORTER SUBSTRATE-BINDING PROTEIN"/>
    <property type="match status" value="1"/>
</dbReference>
<proteinExistence type="predicted"/>
<dbReference type="RefSeq" id="WP_349144431.1">
    <property type="nucleotide sequence ID" value="NZ_JBBMFC010000013.1"/>
</dbReference>
<evidence type="ECO:0000313" key="4">
    <source>
        <dbReference type="EMBL" id="MEQ2578896.1"/>
    </source>
</evidence>
<dbReference type="Gene3D" id="3.40.50.2300">
    <property type="match status" value="2"/>
</dbReference>
<keyword evidence="5" id="KW-1185">Reference proteome</keyword>
<dbReference type="InterPro" id="IPR052910">
    <property type="entry name" value="ABC-Purine-Binding"/>
</dbReference>
<evidence type="ECO:0000256" key="1">
    <source>
        <dbReference type="ARBA" id="ARBA00022729"/>
    </source>
</evidence>
<name>A0ABV1I147_9FIRM</name>
<accession>A0ABV1I147</accession>
<dbReference type="EMBL" id="JBBMFC010000013">
    <property type="protein sequence ID" value="MEQ2578896.1"/>
    <property type="molecule type" value="Genomic_DNA"/>
</dbReference>
<feature type="domain" description="ABC transporter substrate-binding protein PnrA-like" evidence="3">
    <location>
        <begin position="80"/>
        <end position="352"/>
    </location>
</feature>
<evidence type="ECO:0000259" key="3">
    <source>
        <dbReference type="Pfam" id="PF02608"/>
    </source>
</evidence>
<organism evidence="4 5">
    <name type="scientific">Hominiventricola aquisgranensis</name>
    <dbReference type="NCBI Taxonomy" id="3133164"/>
    <lineage>
        <taxon>Bacteria</taxon>
        <taxon>Bacillati</taxon>
        <taxon>Bacillota</taxon>
        <taxon>Clostridia</taxon>
        <taxon>Lachnospirales</taxon>
        <taxon>Lachnospiraceae</taxon>
        <taxon>Hominiventricola</taxon>
    </lineage>
</organism>
<feature type="chain" id="PRO_5046396155" evidence="2">
    <location>
        <begin position="21"/>
        <end position="422"/>
    </location>
</feature>
<feature type="signal peptide" evidence="2">
    <location>
        <begin position="1"/>
        <end position="20"/>
    </location>
</feature>
<dbReference type="InterPro" id="IPR003760">
    <property type="entry name" value="PnrA-like"/>
</dbReference>
<reference evidence="4 5" key="1">
    <citation type="submission" date="2024-03" db="EMBL/GenBank/DDBJ databases">
        <title>Human intestinal bacterial collection.</title>
        <authorList>
            <person name="Pauvert C."/>
            <person name="Hitch T.C.A."/>
            <person name="Clavel T."/>
        </authorList>
    </citation>
    <scope>NUCLEOTIDE SEQUENCE [LARGE SCALE GENOMIC DNA]</scope>
    <source>
        <strain evidence="4 5">CLA-AA-H78B</strain>
    </source>
</reference>
<dbReference type="PANTHER" id="PTHR43208">
    <property type="entry name" value="ABC TRANSPORTER SUBSTRATE-BINDING PROTEIN"/>
    <property type="match status" value="1"/>
</dbReference>
<dbReference type="Proteomes" id="UP001470288">
    <property type="component" value="Unassembled WGS sequence"/>
</dbReference>
<comment type="caution">
    <text evidence="4">The sequence shown here is derived from an EMBL/GenBank/DDBJ whole genome shotgun (WGS) entry which is preliminary data.</text>
</comment>
<dbReference type="CDD" id="cd19963">
    <property type="entry name" value="PBP1_BMP-like"/>
    <property type="match status" value="1"/>
</dbReference>
<evidence type="ECO:0000313" key="5">
    <source>
        <dbReference type="Proteomes" id="UP001470288"/>
    </source>
</evidence>